<evidence type="ECO:0000256" key="4">
    <source>
        <dbReference type="ARBA" id="ARBA00022723"/>
    </source>
</evidence>
<evidence type="ECO:0000259" key="11">
    <source>
        <dbReference type="Pfam" id="PF01432"/>
    </source>
</evidence>
<dbReference type="Gene3D" id="3.40.390.10">
    <property type="entry name" value="Collagenase (Catalytic Domain)"/>
    <property type="match status" value="1"/>
</dbReference>
<organism evidence="12">
    <name type="scientific">Sipha flava</name>
    <name type="common">yellow sugarcane aphid</name>
    <dbReference type="NCBI Taxonomy" id="143950"/>
    <lineage>
        <taxon>Eukaryota</taxon>
        <taxon>Metazoa</taxon>
        <taxon>Ecdysozoa</taxon>
        <taxon>Arthropoda</taxon>
        <taxon>Hexapoda</taxon>
        <taxon>Insecta</taxon>
        <taxon>Pterygota</taxon>
        <taxon>Neoptera</taxon>
        <taxon>Paraneoptera</taxon>
        <taxon>Hemiptera</taxon>
        <taxon>Sternorrhyncha</taxon>
        <taxon>Aphidomorpha</taxon>
        <taxon>Aphidoidea</taxon>
        <taxon>Aphididae</taxon>
        <taxon>Sipha</taxon>
    </lineage>
</organism>
<keyword evidence="4 10" id="KW-0479">Metal-binding</keyword>
<dbReference type="InterPro" id="IPR045090">
    <property type="entry name" value="Pept_M3A_M3B"/>
</dbReference>
<feature type="domain" description="Peptidase M3A/M3B catalytic" evidence="11">
    <location>
        <begin position="242"/>
        <end position="665"/>
    </location>
</feature>
<protein>
    <submittedName>
        <fullName evidence="12 14">Mitochondrial intermediate peptidase</fullName>
    </submittedName>
</protein>
<gene>
    <name evidence="12" type="primary">MIPEP</name>
    <name evidence="14" type="synonym">LOC112685206</name>
    <name evidence="12" type="ORF">g.61640</name>
</gene>
<dbReference type="Pfam" id="PF01432">
    <property type="entry name" value="Peptidase_M3"/>
    <property type="match status" value="1"/>
</dbReference>
<dbReference type="InterPro" id="IPR024077">
    <property type="entry name" value="Neurolysin/TOP_dom2"/>
</dbReference>
<dbReference type="PANTHER" id="PTHR11804:SF79">
    <property type="entry name" value="MITOCHONDRIAL INTERMEDIATE PEPTIDASE"/>
    <property type="match status" value="1"/>
</dbReference>
<comment type="subcellular location">
    <subcellularLocation>
        <location evidence="1">Mitochondrion</location>
    </subcellularLocation>
</comment>
<keyword evidence="8 10" id="KW-0482">Metalloprotease</keyword>
<reference evidence="14" key="2">
    <citation type="submission" date="2025-04" db="UniProtKB">
        <authorList>
            <consortium name="RefSeq"/>
        </authorList>
    </citation>
    <scope>IDENTIFICATION</scope>
    <source>
        <tissue evidence="14">Whole body</tissue>
    </source>
</reference>
<dbReference type="Proteomes" id="UP000694846">
    <property type="component" value="Unplaced"/>
</dbReference>
<keyword evidence="3 10" id="KW-0645">Protease</keyword>
<dbReference type="SUPFAM" id="SSF55486">
    <property type="entry name" value="Metalloproteases ('zincins'), catalytic domain"/>
    <property type="match status" value="1"/>
</dbReference>
<dbReference type="GO" id="GO:0005739">
    <property type="term" value="C:mitochondrion"/>
    <property type="evidence" value="ECO:0007669"/>
    <property type="project" value="UniProtKB-SubCell"/>
</dbReference>
<evidence type="ECO:0000256" key="6">
    <source>
        <dbReference type="ARBA" id="ARBA00022833"/>
    </source>
</evidence>
<evidence type="ECO:0000256" key="5">
    <source>
        <dbReference type="ARBA" id="ARBA00022801"/>
    </source>
</evidence>
<dbReference type="AlphaFoldDB" id="A0A2S2PXW8"/>
<evidence type="ECO:0000313" key="14">
    <source>
        <dbReference type="RefSeq" id="XP_025412811.1"/>
    </source>
</evidence>
<evidence type="ECO:0000256" key="8">
    <source>
        <dbReference type="ARBA" id="ARBA00023049"/>
    </source>
</evidence>
<dbReference type="InterPro" id="IPR001567">
    <property type="entry name" value="Pept_M3A_M3B_dom"/>
</dbReference>
<dbReference type="FunFam" id="3.40.390.10:FF:000013">
    <property type="entry name" value="Mitochondrial intermediate peptidase"/>
    <property type="match status" value="1"/>
</dbReference>
<reference evidence="12" key="1">
    <citation type="submission" date="2018-04" db="EMBL/GenBank/DDBJ databases">
        <title>Transcriptome assembly of Sipha flava.</title>
        <authorList>
            <person name="Scully E.D."/>
            <person name="Geib S.M."/>
            <person name="Palmer N.A."/>
            <person name="Koch K."/>
            <person name="Bradshaw J."/>
            <person name="Heng-Moss T."/>
            <person name="Sarath G."/>
        </authorList>
    </citation>
    <scope>NUCLEOTIDE SEQUENCE</scope>
</reference>
<sequence>MDKLSKMILRKSIYDVRHLKRYNVTLPKPLSEVFNEPEKKFRFFAKNQVGLFGTPELISYEGFYALKERTKIECDNLVNEICNPNRKRNLVTIFDQLSNSLCCLADMAEFIRTAHPDKSFITAAEDCCISMNTIVEKLNTHKDLYNNLKQAIINGDKHPMTQEDLHVGELFLFDFELNGIHLEERKRQYVVDLNNFILVTGQRFMIAAEKPRVVDQTGSSIILSKEYSSIEGKLIVGHPSSHCENPVIREEAFKIFNSSNVESEQLLDNLLESRHKLALTCGFPSYAHRALKNSIAEDPYFVMEFLDTLNTELRTRSVFDYKTMKKANNNDTVFPWDIQYLTNKIKQDHLKYAMIDYASYFSLGNCMEGLNLIFNSLYNINLIFEDIQPGEGWADRIHKLAVTHNTDGLLGYIYCDFFERPGKLHNDSHYVVRGGRLLPDKSYQIPIVVVMLNVVWNKNQGPVLLHPGSVENLFHEFGHAIHSMLGRTRYQHVNGTRCATDLAEFPSVLMEYYATQPQAIKQYAKHYRTREPMPEDMLKKLCASKYLFAASEMQLQLFYSVLDQYYHTHAPQPRSTTDLLVKLQVEYYGLPYVKNTAWQLRFSHFVGYGAKYYSYLVSKALAARTWHEFLSKDPLNNIQGERLRTECLQHGGGKPARKLVSDYLKTPVTPGLLASSLIQDIDQGYAIVKSTN</sequence>
<dbReference type="InterPro" id="IPR024079">
    <property type="entry name" value="MetalloPept_cat_dom_sf"/>
</dbReference>
<dbReference type="PANTHER" id="PTHR11804">
    <property type="entry name" value="PROTEASE M3 THIMET OLIGOPEPTIDASE-RELATED"/>
    <property type="match status" value="1"/>
</dbReference>
<dbReference type="GO" id="GO:0046872">
    <property type="term" value="F:metal ion binding"/>
    <property type="evidence" value="ECO:0007669"/>
    <property type="project" value="UniProtKB-UniRule"/>
</dbReference>
<dbReference type="GO" id="GO:0006627">
    <property type="term" value="P:protein processing involved in protein targeting to mitochondrion"/>
    <property type="evidence" value="ECO:0007669"/>
    <property type="project" value="TreeGrafter"/>
</dbReference>
<comment type="similarity">
    <text evidence="2 10">Belongs to the peptidase M3 family.</text>
</comment>
<evidence type="ECO:0000256" key="3">
    <source>
        <dbReference type="ARBA" id="ARBA00022670"/>
    </source>
</evidence>
<evidence type="ECO:0000256" key="2">
    <source>
        <dbReference type="ARBA" id="ARBA00006040"/>
    </source>
</evidence>
<dbReference type="CDD" id="cd06457">
    <property type="entry name" value="M3A_MIP"/>
    <property type="match status" value="1"/>
</dbReference>
<dbReference type="EMBL" id="GGMS01001011">
    <property type="protein sequence ID" value="MBY70214.1"/>
    <property type="molecule type" value="Transcribed_RNA"/>
</dbReference>
<keyword evidence="7" id="KW-0809">Transit peptide</keyword>
<dbReference type="RefSeq" id="XP_025412811.1">
    <property type="nucleotide sequence ID" value="XM_025557026.1"/>
</dbReference>
<evidence type="ECO:0000313" key="13">
    <source>
        <dbReference type="Proteomes" id="UP000694846"/>
    </source>
</evidence>
<evidence type="ECO:0000256" key="10">
    <source>
        <dbReference type="RuleBase" id="RU003435"/>
    </source>
</evidence>
<evidence type="ECO:0000256" key="1">
    <source>
        <dbReference type="ARBA" id="ARBA00004173"/>
    </source>
</evidence>
<dbReference type="InterPro" id="IPR033851">
    <property type="entry name" value="M3A_MIP"/>
</dbReference>
<dbReference type="GO" id="GO:0006518">
    <property type="term" value="P:peptide metabolic process"/>
    <property type="evidence" value="ECO:0007669"/>
    <property type="project" value="TreeGrafter"/>
</dbReference>
<proteinExistence type="inferred from homology"/>
<evidence type="ECO:0000256" key="7">
    <source>
        <dbReference type="ARBA" id="ARBA00022946"/>
    </source>
</evidence>
<name>A0A2S2PXW8_9HEMI</name>
<comment type="cofactor">
    <cofactor evidence="10">
        <name>Zn(2+)</name>
        <dbReference type="ChEBI" id="CHEBI:29105"/>
    </cofactor>
    <text evidence="10">Binds 1 zinc ion.</text>
</comment>
<dbReference type="Gene3D" id="1.10.1370.10">
    <property type="entry name" value="Neurolysin, domain 3"/>
    <property type="match status" value="1"/>
</dbReference>
<dbReference type="GO" id="GO:0004222">
    <property type="term" value="F:metalloendopeptidase activity"/>
    <property type="evidence" value="ECO:0007669"/>
    <property type="project" value="InterPro"/>
</dbReference>
<keyword evidence="6 10" id="KW-0862">Zinc</keyword>
<evidence type="ECO:0000256" key="9">
    <source>
        <dbReference type="ARBA" id="ARBA00023128"/>
    </source>
</evidence>
<keyword evidence="5 10" id="KW-0378">Hydrolase</keyword>
<evidence type="ECO:0000313" key="12">
    <source>
        <dbReference type="EMBL" id="MBY70214.1"/>
    </source>
</evidence>
<keyword evidence="9" id="KW-0496">Mitochondrion</keyword>
<dbReference type="OrthoDB" id="17530at2759"/>
<accession>A0A2S2PXW8</accession>
<keyword evidence="13" id="KW-1185">Reference proteome</keyword>